<dbReference type="Proteomes" id="UP001590950">
    <property type="component" value="Unassembled WGS sequence"/>
</dbReference>
<feature type="region of interest" description="Disordered" evidence="5">
    <location>
        <begin position="1"/>
        <end position="21"/>
    </location>
</feature>
<keyword evidence="3" id="KW-0862">Zinc</keyword>
<evidence type="ECO:0000313" key="8">
    <source>
        <dbReference type="Proteomes" id="UP001590950"/>
    </source>
</evidence>
<feature type="compositionally biased region" description="Basic and acidic residues" evidence="5">
    <location>
        <begin position="222"/>
        <end position="232"/>
    </location>
</feature>
<feature type="compositionally biased region" description="Low complexity" evidence="5">
    <location>
        <begin position="81"/>
        <end position="95"/>
    </location>
</feature>
<evidence type="ECO:0000256" key="3">
    <source>
        <dbReference type="ARBA" id="ARBA00022833"/>
    </source>
</evidence>
<dbReference type="InterPro" id="IPR049627">
    <property type="entry name" value="SLX8"/>
</dbReference>
<dbReference type="PANTHER" id="PTHR47094:SF1">
    <property type="entry name" value="RING-TYPE E3 UBIQUITIN TRANSFERASE"/>
    <property type="match status" value="1"/>
</dbReference>
<gene>
    <name evidence="7" type="ORF">N7G274_000044</name>
</gene>
<feature type="compositionally biased region" description="Polar residues" evidence="5">
    <location>
        <begin position="113"/>
        <end position="140"/>
    </location>
</feature>
<evidence type="ECO:0000256" key="2">
    <source>
        <dbReference type="ARBA" id="ARBA00022771"/>
    </source>
</evidence>
<dbReference type="PROSITE" id="PS00518">
    <property type="entry name" value="ZF_RING_1"/>
    <property type="match status" value="1"/>
</dbReference>
<protein>
    <recommendedName>
        <fullName evidence="6">RING-type domain-containing protein</fullName>
    </recommendedName>
</protein>
<keyword evidence="1" id="KW-0479">Metal-binding</keyword>
<dbReference type="PROSITE" id="PS50089">
    <property type="entry name" value="ZF_RING_2"/>
    <property type="match status" value="1"/>
</dbReference>
<evidence type="ECO:0000256" key="1">
    <source>
        <dbReference type="ARBA" id="ARBA00022723"/>
    </source>
</evidence>
<dbReference type="SMART" id="SM00184">
    <property type="entry name" value="RING"/>
    <property type="match status" value="1"/>
</dbReference>
<organism evidence="7 8">
    <name type="scientific">Stereocaulon virgatum</name>
    <dbReference type="NCBI Taxonomy" id="373712"/>
    <lineage>
        <taxon>Eukaryota</taxon>
        <taxon>Fungi</taxon>
        <taxon>Dikarya</taxon>
        <taxon>Ascomycota</taxon>
        <taxon>Pezizomycotina</taxon>
        <taxon>Lecanoromycetes</taxon>
        <taxon>OSLEUM clade</taxon>
        <taxon>Lecanoromycetidae</taxon>
        <taxon>Lecanorales</taxon>
        <taxon>Lecanorineae</taxon>
        <taxon>Stereocaulaceae</taxon>
        <taxon>Stereocaulon</taxon>
    </lineage>
</organism>
<feature type="region of interest" description="Disordered" evidence="5">
    <location>
        <begin position="33"/>
        <end position="232"/>
    </location>
</feature>
<evidence type="ECO:0000256" key="5">
    <source>
        <dbReference type="SAM" id="MobiDB-lite"/>
    </source>
</evidence>
<feature type="domain" description="RING-type" evidence="6">
    <location>
        <begin position="278"/>
        <end position="327"/>
    </location>
</feature>
<accession>A0ABR4AR09</accession>
<proteinExistence type="predicted"/>
<dbReference type="InterPro" id="IPR027370">
    <property type="entry name" value="Znf-RING_euk"/>
</dbReference>
<name>A0ABR4AR09_9LECA</name>
<evidence type="ECO:0000259" key="6">
    <source>
        <dbReference type="PROSITE" id="PS50089"/>
    </source>
</evidence>
<sequence length="363" mass="40177">MNRTYCVQQTENSDDSRHEDVWSPSLREDVFSAFDLGPATSSSDPLHYSTHSPLPRPLYSQPIPLLSHPPSQQERCNNTQSSVSSSLHGPSSVPLSRKRSHLDPPNFPLQSDPVGNNSNTNTSGRPQTATTFRSRPTTPLSRDLPRPFTPLSEDFWSSSGTSSRSDTPWPEQSDDFSDFVDLTADSSPPAMPPTKRPRLIQPLPTTRDPSSAPSNSHKRRKAEASHSSDRSQLIEEIDLRDIDDDQGLSRVLEQQRMATIKAQQEQANRPVKLSTLQCIICMEPMKDLTATHCGHLFCHSCLMEALIAGENQGSEPGKGTSKCPVCRKKVLRPTERKDHHNFVPLSMKVKAKVSLGKGKAKAV</sequence>
<keyword evidence="8" id="KW-1185">Reference proteome</keyword>
<dbReference type="InterPro" id="IPR013083">
    <property type="entry name" value="Znf_RING/FYVE/PHD"/>
</dbReference>
<evidence type="ECO:0000313" key="7">
    <source>
        <dbReference type="EMBL" id="KAL2048133.1"/>
    </source>
</evidence>
<dbReference type="InterPro" id="IPR001841">
    <property type="entry name" value="Znf_RING"/>
</dbReference>
<keyword evidence="2 4" id="KW-0863">Zinc-finger</keyword>
<dbReference type="Gene3D" id="3.30.40.10">
    <property type="entry name" value="Zinc/RING finger domain, C3HC4 (zinc finger)"/>
    <property type="match status" value="1"/>
</dbReference>
<comment type="caution">
    <text evidence="7">The sequence shown here is derived from an EMBL/GenBank/DDBJ whole genome shotgun (WGS) entry which is preliminary data.</text>
</comment>
<dbReference type="SUPFAM" id="SSF57850">
    <property type="entry name" value="RING/U-box"/>
    <property type="match status" value="1"/>
</dbReference>
<dbReference type="InterPro" id="IPR017907">
    <property type="entry name" value="Znf_RING_CS"/>
</dbReference>
<reference evidence="7 8" key="1">
    <citation type="submission" date="2024-09" db="EMBL/GenBank/DDBJ databases">
        <title>Rethinking Asexuality: The Enigmatic Case of Functional Sexual Genes in Lepraria (Stereocaulaceae).</title>
        <authorList>
            <person name="Doellman M."/>
            <person name="Sun Y."/>
            <person name="Barcenas-Pena A."/>
            <person name="Lumbsch H.T."/>
            <person name="Grewe F."/>
        </authorList>
    </citation>
    <scope>NUCLEOTIDE SEQUENCE [LARGE SCALE GENOMIC DNA]</scope>
    <source>
        <strain evidence="7 8">Mercado 3170</strain>
    </source>
</reference>
<feature type="compositionally biased region" description="Polar residues" evidence="5">
    <location>
        <begin position="39"/>
        <end position="52"/>
    </location>
</feature>
<dbReference type="PANTHER" id="PTHR47094">
    <property type="entry name" value="ELFLESS, ISOFORM B"/>
    <property type="match status" value="1"/>
</dbReference>
<evidence type="ECO:0000256" key="4">
    <source>
        <dbReference type="PROSITE-ProRule" id="PRU00175"/>
    </source>
</evidence>
<feature type="compositionally biased region" description="Polar residues" evidence="5">
    <location>
        <begin position="203"/>
        <end position="215"/>
    </location>
</feature>
<dbReference type="Pfam" id="PF13445">
    <property type="entry name" value="zf-RING_UBOX"/>
    <property type="match status" value="1"/>
</dbReference>
<feature type="compositionally biased region" description="Polar residues" evidence="5">
    <location>
        <begin position="69"/>
        <end position="80"/>
    </location>
</feature>
<feature type="compositionally biased region" description="Polar residues" evidence="5">
    <location>
        <begin position="1"/>
        <end position="11"/>
    </location>
</feature>
<dbReference type="EMBL" id="JBEFKJ010000001">
    <property type="protein sequence ID" value="KAL2048133.1"/>
    <property type="molecule type" value="Genomic_DNA"/>
</dbReference>